<keyword evidence="5" id="KW-0547">Nucleotide-binding</keyword>
<evidence type="ECO:0000313" key="13">
    <source>
        <dbReference type="EMBL" id="CFX01222.1"/>
    </source>
</evidence>
<feature type="transmembrane region" description="Helical" evidence="10">
    <location>
        <begin position="133"/>
        <end position="152"/>
    </location>
</feature>
<dbReference type="Pfam" id="PF00664">
    <property type="entry name" value="ABC_membrane"/>
    <property type="match status" value="1"/>
</dbReference>
<feature type="domain" description="ABC transporter" evidence="11">
    <location>
        <begin position="336"/>
        <end position="570"/>
    </location>
</feature>
<evidence type="ECO:0000256" key="10">
    <source>
        <dbReference type="SAM" id="Phobius"/>
    </source>
</evidence>
<keyword evidence="3" id="KW-1003">Cell membrane</keyword>
<dbReference type="GO" id="GO:0140359">
    <property type="term" value="F:ABC-type transporter activity"/>
    <property type="evidence" value="ECO:0007669"/>
    <property type="project" value="InterPro"/>
</dbReference>
<dbReference type="GO" id="GO:0005886">
    <property type="term" value="C:plasma membrane"/>
    <property type="evidence" value="ECO:0007669"/>
    <property type="project" value="UniProtKB-SubCell"/>
</dbReference>
<evidence type="ECO:0000256" key="6">
    <source>
        <dbReference type="ARBA" id="ARBA00022807"/>
    </source>
</evidence>
<dbReference type="GO" id="GO:0005524">
    <property type="term" value="F:ATP binding"/>
    <property type="evidence" value="ECO:0007669"/>
    <property type="project" value="UniProtKB-KW"/>
</dbReference>
<dbReference type="Proteomes" id="UP000045545">
    <property type="component" value="Unassembled WGS sequence"/>
</dbReference>
<evidence type="ECO:0000313" key="14">
    <source>
        <dbReference type="Proteomes" id="UP000045545"/>
    </source>
</evidence>
<dbReference type="GO" id="GO:0042883">
    <property type="term" value="P:cysteine transport"/>
    <property type="evidence" value="ECO:0007669"/>
    <property type="project" value="InterPro"/>
</dbReference>
<dbReference type="RefSeq" id="WP_046494810.1">
    <property type="nucleotide sequence ID" value="NZ_CGIH01000004.1"/>
</dbReference>
<organism evidence="13 14">
    <name type="scientific">Syntrophomonas zehnderi OL-4</name>
    <dbReference type="NCBI Taxonomy" id="690567"/>
    <lineage>
        <taxon>Bacteria</taxon>
        <taxon>Bacillati</taxon>
        <taxon>Bacillota</taxon>
        <taxon>Clostridia</taxon>
        <taxon>Eubacteriales</taxon>
        <taxon>Syntrophomonadaceae</taxon>
        <taxon>Syntrophomonas</taxon>
    </lineage>
</organism>
<evidence type="ECO:0000259" key="11">
    <source>
        <dbReference type="PROSITE" id="PS50893"/>
    </source>
</evidence>
<dbReference type="AlphaFoldDB" id="A0A0E4GA46"/>
<dbReference type="STRING" id="690567.203"/>
<dbReference type="PROSITE" id="PS50929">
    <property type="entry name" value="ABC_TM1F"/>
    <property type="match status" value="1"/>
</dbReference>
<sequence length="576" mass="63545">MAPSSLLKLTKHMKKEFILVIIIGTLTGILIIFQALTIARIVDGSFLKGLGLADLKPLFLGLLFIILFRAGLFWLGEVLAHRGATLVKENLRKELLKHLFALGPIYGRSQDTGHLVNTLIEGVEALEVYFSRYLPNLALAAIIPIGILLVAFPQDLLTSLIFLLTAPLIPLFMILIGNLADARANQQWYILGRMSSHFLDVLDGLATLKLLKQSASQAQIMSRLSQEWQTTTMSVLRIAFLSAFFLEFFITISTAIVAVALGLRLIYGKIAFETAFFLLLLAPEYYTPLRTLGVNYHAGITGIKAATDIFELLNTPIPPQQEGKKIVTPQILAKGIAFTNVSFAYNNETTAIKDVSFNIKPGEKLAIVGFSGAGKSTILRLLMGFVTPQQGNIFIGDTPLTDLYMDNWREQIVLVPQNPYLFYGSVKENIAFSRPKATLKEVKQAARLAEIHSIIETLPQGYDTIIGQGARTLSSGQKQRLALARAFLVDSPLVLLDEATTSLDPENEQLIKLALQRLLTNKTAILVAHRLATLEMADKIIVMEKGQIVELGTHKKLLEAKGSYYQLRQAYGGITI</sequence>
<evidence type="ECO:0000256" key="5">
    <source>
        <dbReference type="ARBA" id="ARBA00022741"/>
    </source>
</evidence>
<evidence type="ECO:0000256" key="4">
    <source>
        <dbReference type="ARBA" id="ARBA00022692"/>
    </source>
</evidence>
<dbReference type="GO" id="GO:0008234">
    <property type="term" value="F:cysteine-type peptidase activity"/>
    <property type="evidence" value="ECO:0007669"/>
    <property type="project" value="UniProtKB-KW"/>
</dbReference>
<dbReference type="OrthoDB" id="9771903at2"/>
<evidence type="ECO:0000256" key="9">
    <source>
        <dbReference type="ARBA" id="ARBA00023136"/>
    </source>
</evidence>
<keyword evidence="6" id="KW-0788">Thiol protease</keyword>
<dbReference type="Pfam" id="PF00005">
    <property type="entry name" value="ABC_tran"/>
    <property type="match status" value="1"/>
</dbReference>
<dbReference type="InterPro" id="IPR003439">
    <property type="entry name" value="ABC_transporter-like_ATP-bd"/>
</dbReference>
<accession>A0A0E4GA46</accession>
<protein>
    <submittedName>
        <fullName evidence="13">ABC transporter type 1, transmembrane domain</fullName>
    </submittedName>
</protein>
<keyword evidence="9 10" id="KW-0472">Membrane</keyword>
<dbReference type="EMBL" id="CGIH01000004">
    <property type="protein sequence ID" value="CFX01222.1"/>
    <property type="molecule type" value="Genomic_DNA"/>
</dbReference>
<feature type="transmembrane region" description="Helical" evidence="10">
    <location>
        <begin position="17"/>
        <end position="38"/>
    </location>
</feature>
<dbReference type="NCBIfam" id="TIGR02857">
    <property type="entry name" value="CydD"/>
    <property type="match status" value="1"/>
</dbReference>
<name>A0A0E4GA46_9FIRM</name>
<dbReference type="InterPro" id="IPR014216">
    <property type="entry name" value="ABC_transptr_CydD"/>
</dbReference>
<dbReference type="CDD" id="cd18584">
    <property type="entry name" value="ABC_6TM_AarD_CydD"/>
    <property type="match status" value="1"/>
</dbReference>
<comment type="subcellular location">
    <subcellularLocation>
        <location evidence="1">Cell membrane</location>
        <topology evidence="1">Multi-pass membrane protein</topology>
    </subcellularLocation>
</comment>
<dbReference type="PROSITE" id="PS00211">
    <property type="entry name" value="ABC_TRANSPORTER_1"/>
    <property type="match status" value="1"/>
</dbReference>
<reference evidence="13 14" key="1">
    <citation type="submission" date="2015-03" db="EMBL/GenBank/DDBJ databases">
        <authorList>
            <person name="Murphy D."/>
        </authorList>
    </citation>
    <scope>NUCLEOTIDE SEQUENCE [LARGE SCALE GENOMIC DNA]</scope>
    <source>
        <strain evidence="13 14">OL-4</strain>
    </source>
</reference>
<keyword evidence="14" id="KW-1185">Reference proteome</keyword>
<dbReference type="SMART" id="SM00382">
    <property type="entry name" value="AAA"/>
    <property type="match status" value="1"/>
</dbReference>
<dbReference type="InterPro" id="IPR003593">
    <property type="entry name" value="AAA+_ATPase"/>
</dbReference>
<dbReference type="InterPro" id="IPR036640">
    <property type="entry name" value="ABC1_TM_sf"/>
</dbReference>
<dbReference type="PROSITE" id="PS50893">
    <property type="entry name" value="ABC_TRANSPORTER_2"/>
    <property type="match status" value="1"/>
</dbReference>
<dbReference type="InterPro" id="IPR017871">
    <property type="entry name" value="ABC_transporter-like_CS"/>
</dbReference>
<feature type="transmembrane region" description="Helical" evidence="10">
    <location>
        <begin position="238"/>
        <end position="259"/>
    </location>
</feature>
<evidence type="ECO:0000256" key="2">
    <source>
        <dbReference type="ARBA" id="ARBA00022448"/>
    </source>
</evidence>
<dbReference type="SUPFAM" id="SSF52540">
    <property type="entry name" value="P-loop containing nucleoside triphosphate hydrolases"/>
    <property type="match status" value="1"/>
</dbReference>
<dbReference type="PANTHER" id="PTHR24221">
    <property type="entry name" value="ATP-BINDING CASSETTE SUB-FAMILY B"/>
    <property type="match status" value="1"/>
</dbReference>
<dbReference type="SUPFAM" id="SSF90123">
    <property type="entry name" value="ABC transporter transmembrane region"/>
    <property type="match status" value="1"/>
</dbReference>
<feature type="transmembrane region" description="Helical" evidence="10">
    <location>
        <begin position="158"/>
        <end position="180"/>
    </location>
</feature>
<gene>
    <name evidence="13" type="ORF">203</name>
</gene>
<dbReference type="InterPro" id="IPR027417">
    <property type="entry name" value="P-loop_NTPase"/>
</dbReference>
<dbReference type="Gene3D" id="1.20.1560.10">
    <property type="entry name" value="ABC transporter type 1, transmembrane domain"/>
    <property type="match status" value="1"/>
</dbReference>
<dbReference type="InterPro" id="IPR011527">
    <property type="entry name" value="ABC1_TM_dom"/>
</dbReference>
<dbReference type="Gene3D" id="3.40.50.300">
    <property type="entry name" value="P-loop containing nucleotide triphosphate hydrolases"/>
    <property type="match status" value="1"/>
</dbReference>
<keyword evidence="2" id="KW-0813">Transport</keyword>
<evidence type="ECO:0000256" key="1">
    <source>
        <dbReference type="ARBA" id="ARBA00004651"/>
    </source>
</evidence>
<evidence type="ECO:0000259" key="12">
    <source>
        <dbReference type="PROSITE" id="PS50929"/>
    </source>
</evidence>
<dbReference type="PANTHER" id="PTHR24221:SF590">
    <property type="entry name" value="COMPONENT LINKED WITH THE ASSEMBLY OF CYTOCHROME' TRANSPORT TRANSMEMBRANE ATP-BINDING PROTEIN ABC TRANSPORTER CYDD-RELATED"/>
    <property type="match status" value="1"/>
</dbReference>
<evidence type="ECO:0000256" key="7">
    <source>
        <dbReference type="ARBA" id="ARBA00022840"/>
    </source>
</evidence>
<dbReference type="InterPro" id="IPR039421">
    <property type="entry name" value="Type_1_exporter"/>
</dbReference>
<evidence type="ECO:0000256" key="8">
    <source>
        <dbReference type="ARBA" id="ARBA00022989"/>
    </source>
</evidence>
<feature type="domain" description="ABC transmembrane type-1" evidence="12">
    <location>
        <begin position="18"/>
        <end position="301"/>
    </location>
</feature>
<keyword evidence="6" id="KW-0645">Protease</keyword>
<feature type="transmembrane region" description="Helical" evidence="10">
    <location>
        <begin position="58"/>
        <end position="80"/>
    </location>
</feature>
<dbReference type="GO" id="GO:0016887">
    <property type="term" value="F:ATP hydrolysis activity"/>
    <property type="evidence" value="ECO:0007669"/>
    <property type="project" value="InterPro"/>
</dbReference>
<proteinExistence type="predicted"/>
<keyword evidence="7" id="KW-0067">ATP-binding</keyword>
<keyword evidence="4 10" id="KW-0812">Transmembrane</keyword>
<keyword evidence="8 10" id="KW-1133">Transmembrane helix</keyword>
<evidence type="ECO:0000256" key="3">
    <source>
        <dbReference type="ARBA" id="ARBA00022475"/>
    </source>
</evidence>
<dbReference type="FunFam" id="3.40.50.300:FF:000299">
    <property type="entry name" value="ABC transporter ATP-binding protein/permease"/>
    <property type="match status" value="1"/>
</dbReference>
<keyword evidence="6" id="KW-0378">Hydrolase</keyword>